<feature type="transmembrane region" description="Helical" evidence="1">
    <location>
        <begin position="12"/>
        <end position="34"/>
    </location>
</feature>
<proteinExistence type="predicted"/>
<organism evidence="2 3">
    <name type="scientific">Amycolatopsis halotolerans</name>
    <dbReference type="NCBI Taxonomy" id="330083"/>
    <lineage>
        <taxon>Bacteria</taxon>
        <taxon>Bacillati</taxon>
        <taxon>Actinomycetota</taxon>
        <taxon>Actinomycetes</taxon>
        <taxon>Pseudonocardiales</taxon>
        <taxon>Pseudonocardiaceae</taxon>
        <taxon>Amycolatopsis</taxon>
    </lineage>
</organism>
<keyword evidence="1" id="KW-0812">Transmembrane</keyword>
<comment type="caution">
    <text evidence="2">The sequence shown here is derived from an EMBL/GenBank/DDBJ whole genome shotgun (WGS) entry which is preliminary data.</text>
</comment>
<keyword evidence="1" id="KW-0472">Membrane</keyword>
<sequence>MAARTLYSEPGVGWSALIWGPLFALLGALAELATGGPTHVVGWVLIGVALVALTLPWVYARRRFLSLEVTTEALRQGRETLAAEKIASVSDVGAPVGTRVLGGGWSVPRKYDELPVELDDGTVVLAWARDVEALKAALAELAAKNHPNAEERADDSRN</sequence>
<dbReference type="EMBL" id="JBHRWI010000072">
    <property type="protein sequence ID" value="MFC3517025.1"/>
    <property type="molecule type" value="Genomic_DNA"/>
</dbReference>
<reference evidence="3" key="1">
    <citation type="journal article" date="2019" name="Int. J. Syst. Evol. Microbiol.">
        <title>The Global Catalogue of Microorganisms (GCM) 10K type strain sequencing project: providing services to taxonomists for standard genome sequencing and annotation.</title>
        <authorList>
            <consortium name="The Broad Institute Genomics Platform"/>
            <consortium name="The Broad Institute Genome Sequencing Center for Infectious Disease"/>
            <person name="Wu L."/>
            <person name="Ma J."/>
        </authorList>
    </citation>
    <scope>NUCLEOTIDE SEQUENCE [LARGE SCALE GENOMIC DNA]</scope>
    <source>
        <strain evidence="3">CGMCC 4.7682</strain>
    </source>
</reference>
<evidence type="ECO:0008006" key="4">
    <source>
        <dbReference type="Google" id="ProtNLM"/>
    </source>
</evidence>
<evidence type="ECO:0000313" key="3">
    <source>
        <dbReference type="Proteomes" id="UP001595764"/>
    </source>
</evidence>
<gene>
    <name evidence="2" type="ORF">ACFORO_43165</name>
</gene>
<keyword evidence="1" id="KW-1133">Transmembrane helix</keyword>
<keyword evidence="3" id="KW-1185">Reference proteome</keyword>
<dbReference type="Proteomes" id="UP001595764">
    <property type="component" value="Unassembled WGS sequence"/>
</dbReference>
<protein>
    <recommendedName>
        <fullName evidence="4">DUF3093 domain-containing protein</fullName>
    </recommendedName>
</protein>
<evidence type="ECO:0000256" key="1">
    <source>
        <dbReference type="SAM" id="Phobius"/>
    </source>
</evidence>
<dbReference type="RefSeq" id="WP_354746187.1">
    <property type="nucleotide sequence ID" value="NZ_JBHMAY010000031.1"/>
</dbReference>
<evidence type="ECO:0000313" key="2">
    <source>
        <dbReference type="EMBL" id="MFC3517025.1"/>
    </source>
</evidence>
<accession>A0ABV7QX55</accession>
<feature type="transmembrane region" description="Helical" evidence="1">
    <location>
        <begin position="40"/>
        <end position="60"/>
    </location>
</feature>
<name>A0ABV7QX55_9PSEU</name>